<dbReference type="AlphaFoldDB" id="A0AAU7W955"/>
<dbReference type="InterPro" id="IPR011701">
    <property type="entry name" value="MFS"/>
</dbReference>
<feature type="region of interest" description="Disordered" evidence="7">
    <location>
        <begin position="407"/>
        <end position="454"/>
    </location>
</feature>
<dbReference type="RefSeq" id="WP_350348520.1">
    <property type="nucleotide sequence ID" value="NZ_CP158374.1"/>
</dbReference>
<keyword evidence="4 8" id="KW-0812">Transmembrane</keyword>
<dbReference type="PROSITE" id="PS50850">
    <property type="entry name" value="MFS"/>
    <property type="match status" value="1"/>
</dbReference>
<feature type="transmembrane region" description="Helical" evidence="8">
    <location>
        <begin position="351"/>
        <end position="374"/>
    </location>
</feature>
<feature type="compositionally biased region" description="Basic and acidic residues" evidence="7">
    <location>
        <begin position="414"/>
        <end position="425"/>
    </location>
</feature>
<feature type="transmembrane region" description="Helical" evidence="8">
    <location>
        <begin position="219"/>
        <end position="236"/>
    </location>
</feature>
<dbReference type="InterPro" id="IPR020846">
    <property type="entry name" value="MFS_dom"/>
</dbReference>
<evidence type="ECO:0000256" key="1">
    <source>
        <dbReference type="ARBA" id="ARBA00004651"/>
    </source>
</evidence>
<dbReference type="GO" id="GO:0022857">
    <property type="term" value="F:transmembrane transporter activity"/>
    <property type="evidence" value="ECO:0007669"/>
    <property type="project" value="InterPro"/>
</dbReference>
<dbReference type="Pfam" id="PF07690">
    <property type="entry name" value="MFS_1"/>
    <property type="match status" value="1"/>
</dbReference>
<evidence type="ECO:0000259" key="9">
    <source>
        <dbReference type="PROSITE" id="PS50850"/>
    </source>
</evidence>
<protein>
    <submittedName>
        <fullName evidence="10">MFS transporter</fullName>
    </submittedName>
</protein>
<feature type="transmembrane region" description="Helical" evidence="8">
    <location>
        <begin position="380"/>
        <end position="397"/>
    </location>
</feature>
<accession>A0AAU7W955</accession>
<dbReference type="PANTHER" id="PTHR23517:SF2">
    <property type="entry name" value="MULTIDRUG RESISTANCE PROTEIN MDTH"/>
    <property type="match status" value="1"/>
</dbReference>
<feature type="transmembrane region" description="Helical" evidence="8">
    <location>
        <begin position="128"/>
        <end position="150"/>
    </location>
</feature>
<evidence type="ECO:0000256" key="7">
    <source>
        <dbReference type="SAM" id="MobiDB-lite"/>
    </source>
</evidence>
<evidence type="ECO:0000256" key="8">
    <source>
        <dbReference type="SAM" id="Phobius"/>
    </source>
</evidence>
<dbReference type="EMBL" id="CP158374">
    <property type="protein sequence ID" value="XBX82503.1"/>
    <property type="molecule type" value="Genomic_DNA"/>
</dbReference>
<reference evidence="10" key="1">
    <citation type="submission" date="2024-05" db="EMBL/GenBank/DDBJ databases">
        <authorList>
            <person name="Yu L."/>
        </authorList>
    </citation>
    <scope>NUCLEOTIDE SEQUENCE</scope>
    <source>
        <strain evidence="10">G08B096</strain>
    </source>
</reference>
<dbReference type="SUPFAM" id="SSF103473">
    <property type="entry name" value="MFS general substrate transporter"/>
    <property type="match status" value="1"/>
</dbReference>
<feature type="transmembrane region" description="Helical" evidence="8">
    <location>
        <begin position="256"/>
        <end position="274"/>
    </location>
</feature>
<dbReference type="InterPro" id="IPR050171">
    <property type="entry name" value="MFS_Transporters"/>
</dbReference>
<gene>
    <name evidence="10" type="ORF">ABIQ69_00930</name>
</gene>
<evidence type="ECO:0000256" key="3">
    <source>
        <dbReference type="ARBA" id="ARBA00022475"/>
    </source>
</evidence>
<feature type="domain" description="Major facilitator superfamily (MFS) profile" evidence="9">
    <location>
        <begin position="1"/>
        <end position="401"/>
    </location>
</feature>
<evidence type="ECO:0000256" key="2">
    <source>
        <dbReference type="ARBA" id="ARBA00022448"/>
    </source>
</evidence>
<feature type="transmembrane region" description="Helical" evidence="8">
    <location>
        <begin position="34"/>
        <end position="57"/>
    </location>
</feature>
<proteinExistence type="predicted"/>
<dbReference type="GO" id="GO:0005886">
    <property type="term" value="C:plasma membrane"/>
    <property type="evidence" value="ECO:0007669"/>
    <property type="project" value="UniProtKB-SubCell"/>
</dbReference>
<keyword evidence="6 8" id="KW-0472">Membrane</keyword>
<keyword evidence="3" id="KW-1003">Cell membrane</keyword>
<name>A0AAU7W955_9MICO</name>
<feature type="transmembrane region" description="Helical" evidence="8">
    <location>
        <begin position="311"/>
        <end position="330"/>
    </location>
</feature>
<evidence type="ECO:0000256" key="6">
    <source>
        <dbReference type="ARBA" id="ARBA00023136"/>
    </source>
</evidence>
<evidence type="ECO:0000256" key="4">
    <source>
        <dbReference type="ARBA" id="ARBA00022692"/>
    </source>
</evidence>
<feature type="transmembrane region" description="Helical" evidence="8">
    <location>
        <begin position="162"/>
        <end position="180"/>
    </location>
</feature>
<dbReference type="PANTHER" id="PTHR23517">
    <property type="entry name" value="RESISTANCE PROTEIN MDTM, PUTATIVE-RELATED-RELATED"/>
    <property type="match status" value="1"/>
</dbReference>
<evidence type="ECO:0000256" key="5">
    <source>
        <dbReference type="ARBA" id="ARBA00022989"/>
    </source>
</evidence>
<comment type="subcellular location">
    <subcellularLocation>
        <location evidence="1">Cell membrane</location>
        <topology evidence="1">Multi-pass membrane protein</topology>
    </subcellularLocation>
</comment>
<evidence type="ECO:0000313" key="10">
    <source>
        <dbReference type="EMBL" id="XBX82503.1"/>
    </source>
</evidence>
<dbReference type="Gene3D" id="1.20.1250.20">
    <property type="entry name" value="MFS general substrate transporter like domains"/>
    <property type="match status" value="1"/>
</dbReference>
<feature type="transmembrane region" description="Helical" evidence="8">
    <location>
        <begin position="286"/>
        <end position="305"/>
    </location>
</feature>
<feature type="transmembrane region" description="Helical" evidence="8">
    <location>
        <begin position="69"/>
        <end position="87"/>
    </location>
</feature>
<sequence>MRAKLLILASAIGMLGWGAVLPYQYAYAADTRGWGAFVAAAASSLFSVGALVAAPLAGRLADRFNPVHVAVVAQLIGAAGVAALVFVDHPAAFLGGMLVFGLGLSAAVPAKQVLALQWSSSDDRRRVFAYKFTGESLGMAAGAFLAGQIVDLDRPDGLDIGFAMAAAGFVLSSGLIALAGRGAVAHPEFPTSTSSLPAVGDARPDARTGVLRAIATTPALRWTAVVTVALALGFYAQFESGLPAYGITVLGVDPSAIGIAAAVNCIVIVALQVVMVRLTAKRSAPALLMAVGGIWVLSWLVLSAAQFAPGVASALFVMTYGIFAVGETIYSPVLNPLTASLAPRGMVGQTLGTISALQTSFSAAGPLIAGVLLGAGLADAFLGMHLVVSAIAVFAAWRVHRALAATSPDGDGDAIGRRRSADHARRTPTRRGPLAATGRPAEADSGSAATRSPA</sequence>
<feature type="transmembrane region" description="Helical" evidence="8">
    <location>
        <begin position="93"/>
        <end position="116"/>
    </location>
</feature>
<keyword evidence="5 8" id="KW-1133">Transmembrane helix</keyword>
<dbReference type="InterPro" id="IPR036259">
    <property type="entry name" value="MFS_trans_sf"/>
</dbReference>
<keyword evidence="2" id="KW-0813">Transport</keyword>
<organism evidence="10">
    <name type="scientific">Agromyces sp. G08B096</name>
    <dbReference type="NCBI Taxonomy" id="3156399"/>
    <lineage>
        <taxon>Bacteria</taxon>
        <taxon>Bacillati</taxon>
        <taxon>Actinomycetota</taxon>
        <taxon>Actinomycetes</taxon>
        <taxon>Micrococcales</taxon>
        <taxon>Microbacteriaceae</taxon>
        <taxon>Agromyces</taxon>
    </lineage>
</organism>